<comment type="caution">
    <text evidence="3">The sequence shown here is derived from an EMBL/GenBank/DDBJ whole genome shotgun (WGS) entry which is preliminary data.</text>
</comment>
<accession>A0AAV4DHK1</accession>
<evidence type="ECO:0000313" key="4">
    <source>
        <dbReference type="Proteomes" id="UP000735302"/>
    </source>
</evidence>
<evidence type="ECO:0000256" key="2">
    <source>
        <dbReference type="SAM" id="MobiDB-lite"/>
    </source>
</evidence>
<keyword evidence="1" id="KW-0040">ANK repeat</keyword>
<feature type="region of interest" description="Disordered" evidence="2">
    <location>
        <begin position="155"/>
        <end position="187"/>
    </location>
</feature>
<dbReference type="SMART" id="SM00248">
    <property type="entry name" value="ANK"/>
    <property type="match status" value="2"/>
</dbReference>
<gene>
    <name evidence="3" type="ORF">PoB_007013600</name>
</gene>
<dbReference type="PROSITE" id="PS50297">
    <property type="entry name" value="ANK_REP_REGION"/>
    <property type="match status" value="1"/>
</dbReference>
<dbReference type="InterPro" id="IPR002110">
    <property type="entry name" value="Ankyrin_rpt"/>
</dbReference>
<feature type="repeat" description="ANK" evidence="1">
    <location>
        <begin position="47"/>
        <end position="79"/>
    </location>
</feature>
<evidence type="ECO:0000313" key="3">
    <source>
        <dbReference type="EMBL" id="GFO43631.1"/>
    </source>
</evidence>
<sequence>MRAVPILGGLSRPLCYYSILCPTRQEADQFQKYFGCSTPHPSPACHYGNTPIHYAAEGGKADCFNCCLQHDADLTIRNIKGDSPLDTAKKNGHPLLMERAIKNEVTCPLCFVKFEKEEYDRIHAPAPVERSITTAGSTAYTSPLPVLKTPMSSLVGAPAQRHSNTHQKNLFKSDLQKKKPTKKLPNRDLPTKYFGEYLDPNEVFKFKI</sequence>
<evidence type="ECO:0000256" key="1">
    <source>
        <dbReference type="PROSITE-ProRule" id="PRU00023"/>
    </source>
</evidence>
<proteinExistence type="predicted"/>
<dbReference type="Gene3D" id="1.25.40.20">
    <property type="entry name" value="Ankyrin repeat-containing domain"/>
    <property type="match status" value="1"/>
</dbReference>
<dbReference type="AlphaFoldDB" id="A0AAV4DHK1"/>
<organism evidence="3 4">
    <name type="scientific">Plakobranchus ocellatus</name>
    <dbReference type="NCBI Taxonomy" id="259542"/>
    <lineage>
        <taxon>Eukaryota</taxon>
        <taxon>Metazoa</taxon>
        <taxon>Spiralia</taxon>
        <taxon>Lophotrochozoa</taxon>
        <taxon>Mollusca</taxon>
        <taxon>Gastropoda</taxon>
        <taxon>Heterobranchia</taxon>
        <taxon>Euthyneura</taxon>
        <taxon>Panpulmonata</taxon>
        <taxon>Sacoglossa</taxon>
        <taxon>Placobranchoidea</taxon>
        <taxon>Plakobranchidae</taxon>
        <taxon>Plakobranchus</taxon>
    </lineage>
</organism>
<dbReference type="EMBL" id="BLXT01007896">
    <property type="protein sequence ID" value="GFO43631.1"/>
    <property type="molecule type" value="Genomic_DNA"/>
</dbReference>
<name>A0AAV4DHK1_9GAST</name>
<dbReference type="SUPFAM" id="SSF48403">
    <property type="entry name" value="Ankyrin repeat"/>
    <property type="match status" value="1"/>
</dbReference>
<keyword evidence="4" id="KW-1185">Reference proteome</keyword>
<reference evidence="3 4" key="1">
    <citation type="journal article" date="2021" name="Elife">
        <title>Chloroplast acquisition without the gene transfer in kleptoplastic sea slugs, Plakobranchus ocellatus.</title>
        <authorList>
            <person name="Maeda T."/>
            <person name="Takahashi S."/>
            <person name="Yoshida T."/>
            <person name="Shimamura S."/>
            <person name="Takaki Y."/>
            <person name="Nagai Y."/>
            <person name="Toyoda A."/>
            <person name="Suzuki Y."/>
            <person name="Arimoto A."/>
            <person name="Ishii H."/>
            <person name="Satoh N."/>
            <person name="Nishiyama T."/>
            <person name="Hasebe M."/>
            <person name="Maruyama T."/>
            <person name="Minagawa J."/>
            <person name="Obokata J."/>
            <person name="Shigenobu S."/>
        </authorList>
    </citation>
    <scope>NUCLEOTIDE SEQUENCE [LARGE SCALE GENOMIC DNA]</scope>
</reference>
<dbReference type="InterPro" id="IPR036770">
    <property type="entry name" value="Ankyrin_rpt-contain_sf"/>
</dbReference>
<dbReference type="Pfam" id="PF13857">
    <property type="entry name" value="Ank_5"/>
    <property type="match status" value="1"/>
</dbReference>
<dbReference type="Proteomes" id="UP000735302">
    <property type="component" value="Unassembled WGS sequence"/>
</dbReference>
<protein>
    <submittedName>
        <fullName evidence="3">Ankyrin repeat domain-containing protein 42-like</fullName>
    </submittedName>
</protein>
<dbReference type="PROSITE" id="PS50088">
    <property type="entry name" value="ANK_REPEAT"/>
    <property type="match status" value="1"/>
</dbReference>